<dbReference type="PANTHER" id="PTHR42714:SF6">
    <property type="entry name" value="TRANSLATION INITIATION FACTOR IF-2"/>
    <property type="match status" value="1"/>
</dbReference>
<dbReference type="Pfam" id="PF01926">
    <property type="entry name" value="MMR_HSR1"/>
    <property type="match status" value="1"/>
</dbReference>
<dbReference type="Proteomes" id="UP000767291">
    <property type="component" value="Unassembled WGS sequence"/>
</dbReference>
<dbReference type="InterPro" id="IPR006073">
    <property type="entry name" value="GTP-bd"/>
</dbReference>
<dbReference type="InterPro" id="IPR023873">
    <property type="entry name" value="FeFe-hyd_GTPase_HydF"/>
</dbReference>
<dbReference type="SUPFAM" id="SSF52540">
    <property type="entry name" value="P-loop containing nucleoside triphosphate hydrolases"/>
    <property type="match status" value="1"/>
</dbReference>
<accession>A0ABS4E7G9</accession>
<dbReference type="InterPro" id="IPR005225">
    <property type="entry name" value="Small_GTP-bd"/>
</dbReference>
<evidence type="ECO:0000259" key="3">
    <source>
        <dbReference type="Pfam" id="PF01926"/>
    </source>
</evidence>
<comment type="caution">
    <text evidence="6">The sequence shown here is derived from an EMBL/GenBank/DDBJ whole genome shotgun (WGS) entry which is preliminary data.</text>
</comment>
<name>A0ABS4E7G9_9FIRM</name>
<dbReference type="PANTHER" id="PTHR42714">
    <property type="entry name" value="TRNA MODIFICATION GTPASE GTPBP3"/>
    <property type="match status" value="1"/>
</dbReference>
<evidence type="ECO:0000256" key="1">
    <source>
        <dbReference type="ARBA" id="ARBA00022741"/>
    </source>
</evidence>
<dbReference type="RefSeq" id="WP_209455486.1">
    <property type="nucleotide sequence ID" value="NZ_BAAACS010000017.1"/>
</dbReference>
<sequence length="407" mass="44763">MSLNSTPKSVRTHIGIFGKRNSGKSSLINALSNQDIAIVSDVKGTTTDPVFRPIEILPIGPCVLIDTAGIDDHGELGELRIKKSLNILDKTDIALLVADVNSGILTEDIHLIEKFKAKNIPYLVVLNKSDTASISNEQLEEIKEKTFSNIILSSASNGIGIDKIKEEIIKIIPKDKNETILVSDLVDENDFVVLVTPIDKSAPKGRLILPQQQVIRDCLDNNAIPIVTKENTLKETLNNLSKKPKLVITDSQAFSEVDKETPKDIPLTSFSILFARQKGELQDLIDGAKAIDSLKDGDIILMAEGCTHHAQDDDIGRVKIPNMLKKKSGKDLTFEFSSGVSFTEDIAKYSLVVHCGACMMNRKEMLSRIENSKTHNVPIVNYGILIAHVKGILKRSIEIFEGVNIHD</sequence>
<dbReference type="NCBIfam" id="TIGR03918">
    <property type="entry name" value="GTP_HydF"/>
    <property type="match status" value="1"/>
</dbReference>
<evidence type="ECO:0000256" key="2">
    <source>
        <dbReference type="ARBA" id="ARBA00023134"/>
    </source>
</evidence>
<dbReference type="CDD" id="cd00880">
    <property type="entry name" value="Era_like"/>
    <property type="match status" value="1"/>
</dbReference>
<dbReference type="Gene3D" id="3.40.50.300">
    <property type="entry name" value="P-loop containing nucleotide triphosphate hydrolases"/>
    <property type="match status" value="1"/>
</dbReference>
<dbReference type="Gene3D" id="3.40.50.11420">
    <property type="match status" value="1"/>
</dbReference>
<evidence type="ECO:0000313" key="6">
    <source>
        <dbReference type="EMBL" id="MBP1853862.1"/>
    </source>
</evidence>
<keyword evidence="2" id="KW-0342">GTP-binding</keyword>
<dbReference type="InterPro" id="IPR027417">
    <property type="entry name" value="P-loop_NTPase"/>
</dbReference>
<reference evidence="6 7" key="1">
    <citation type="submission" date="2021-03" db="EMBL/GenBank/DDBJ databases">
        <title>Genomic Encyclopedia of Type Strains, Phase IV (KMG-IV): sequencing the most valuable type-strain genomes for metagenomic binning, comparative biology and taxonomic classification.</title>
        <authorList>
            <person name="Goeker M."/>
        </authorList>
    </citation>
    <scope>NUCLEOTIDE SEQUENCE [LARGE SCALE GENOMIC DNA]</scope>
    <source>
        <strain evidence="6 7">DSM 1289</strain>
    </source>
</reference>
<proteinExistence type="predicted"/>
<keyword evidence="7" id="KW-1185">Reference proteome</keyword>
<dbReference type="Gene3D" id="3.40.50.11410">
    <property type="match status" value="1"/>
</dbReference>
<evidence type="ECO:0000313" key="7">
    <source>
        <dbReference type="Proteomes" id="UP000767291"/>
    </source>
</evidence>
<evidence type="ECO:0000259" key="5">
    <source>
        <dbReference type="Pfam" id="PF18133"/>
    </source>
</evidence>
<feature type="domain" description="G" evidence="3">
    <location>
        <begin position="13"/>
        <end position="128"/>
    </location>
</feature>
<dbReference type="EMBL" id="JAGGJX010000001">
    <property type="protein sequence ID" value="MBP1853862.1"/>
    <property type="molecule type" value="Genomic_DNA"/>
</dbReference>
<dbReference type="Pfam" id="PF18128">
    <property type="entry name" value="HydF_dimer"/>
    <property type="match status" value="1"/>
</dbReference>
<dbReference type="Pfam" id="PF18133">
    <property type="entry name" value="HydF_tetramer"/>
    <property type="match status" value="1"/>
</dbReference>
<evidence type="ECO:0000259" key="4">
    <source>
        <dbReference type="Pfam" id="PF18128"/>
    </source>
</evidence>
<gene>
    <name evidence="6" type="ORF">J2Z43_000252</name>
</gene>
<organism evidence="6 7">
    <name type="scientific">Metaclostridioides mangenotii</name>
    <dbReference type="NCBI Taxonomy" id="1540"/>
    <lineage>
        <taxon>Bacteria</taxon>
        <taxon>Bacillati</taxon>
        <taxon>Bacillota</taxon>
        <taxon>Clostridia</taxon>
        <taxon>Peptostreptococcales</taxon>
        <taxon>Peptostreptococcaceae</taxon>
        <taxon>Metaclostridioides</taxon>
    </lineage>
</organism>
<protein>
    <submittedName>
        <fullName evidence="6">[FeFe] hydrogenase H-cluster maturation GTPase HydF</fullName>
    </submittedName>
</protein>
<dbReference type="NCBIfam" id="TIGR00231">
    <property type="entry name" value="small_GTP"/>
    <property type="match status" value="1"/>
</dbReference>
<dbReference type="InterPro" id="IPR040644">
    <property type="entry name" value="HydF_tetramer"/>
</dbReference>
<feature type="domain" description="Hydrogen maturase F dimerization" evidence="4">
    <location>
        <begin position="181"/>
        <end position="279"/>
    </location>
</feature>
<keyword evidence="1" id="KW-0547">Nucleotide-binding</keyword>
<dbReference type="InterPro" id="IPR041606">
    <property type="entry name" value="HydF_dimer"/>
</dbReference>
<feature type="domain" description="Hydrogen maturase F tetramerization" evidence="5">
    <location>
        <begin position="284"/>
        <end position="399"/>
    </location>
</feature>